<feature type="compositionally biased region" description="Low complexity" evidence="1">
    <location>
        <begin position="189"/>
        <end position="210"/>
    </location>
</feature>
<feature type="signal peptide" evidence="2">
    <location>
        <begin position="1"/>
        <end position="18"/>
    </location>
</feature>
<dbReference type="EMBL" id="KN824322">
    <property type="protein sequence ID" value="KIM24575.1"/>
    <property type="molecule type" value="Genomic_DNA"/>
</dbReference>
<keyword evidence="2" id="KW-0732">Signal</keyword>
<reference evidence="3 4" key="1">
    <citation type="submission" date="2014-04" db="EMBL/GenBank/DDBJ databases">
        <authorList>
            <consortium name="DOE Joint Genome Institute"/>
            <person name="Kuo A."/>
            <person name="Zuccaro A."/>
            <person name="Kohler A."/>
            <person name="Nagy L.G."/>
            <person name="Floudas D."/>
            <person name="Copeland A."/>
            <person name="Barry K.W."/>
            <person name="Cichocki N."/>
            <person name="Veneault-Fourrey C."/>
            <person name="LaButti K."/>
            <person name="Lindquist E.A."/>
            <person name="Lipzen A."/>
            <person name="Lundell T."/>
            <person name="Morin E."/>
            <person name="Murat C."/>
            <person name="Sun H."/>
            <person name="Tunlid A."/>
            <person name="Henrissat B."/>
            <person name="Grigoriev I.V."/>
            <person name="Hibbett D.S."/>
            <person name="Martin F."/>
            <person name="Nordberg H.P."/>
            <person name="Cantor M.N."/>
            <person name="Hua S.X."/>
        </authorList>
    </citation>
    <scope>NUCLEOTIDE SEQUENCE [LARGE SCALE GENOMIC DNA]</scope>
    <source>
        <strain evidence="3 4">MAFF 305830</strain>
    </source>
</reference>
<dbReference type="AlphaFoldDB" id="A0A0C3AIY0"/>
<feature type="region of interest" description="Disordered" evidence="1">
    <location>
        <begin position="163"/>
        <end position="212"/>
    </location>
</feature>
<keyword evidence="4" id="KW-1185">Reference proteome</keyword>
<feature type="chain" id="PRO_5002161027" evidence="2">
    <location>
        <begin position="19"/>
        <end position="237"/>
    </location>
</feature>
<protein>
    <submittedName>
        <fullName evidence="3">Uncharacterized protein</fullName>
    </submittedName>
</protein>
<proteinExistence type="predicted"/>
<sequence length="237" mass="24963">MKSLDILICLGGVSLTNAINSLRPRGSCAFTYAVTWGSASTNFCCDVRADMCQLESDGTTYTRIVSTQSAVTLPRKRANLIRSVILLASPPPPRQPVPTINSVARLTSAVNLVRNNACPTPLLRWVGNARQSTLDEILVPTVKPELKGTIYVVVPTADHYVENGTPHCGRRPDDNTPTTPNTGGGSPAPGGNNQVTPSRSASASATRAASNEALRGSGLNKVGEITMLGLLAMLLVV</sequence>
<evidence type="ECO:0000256" key="1">
    <source>
        <dbReference type="SAM" id="MobiDB-lite"/>
    </source>
</evidence>
<organism evidence="3 4">
    <name type="scientific">Serendipita vermifera MAFF 305830</name>
    <dbReference type="NCBI Taxonomy" id="933852"/>
    <lineage>
        <taxon>Eukaryota</taxon>
        <taxon>Fungi</taxon>
        <taxon>Dikarya</taxon>
        <taxon>Basidiomycota</taxon>
        <taxon>Agaricomycotina</taxon>
        <taxon>Agaricomycetes</taxon>
        <taxon>Sebacinales</taxon>
        <taxon>Serendipitaceae</taxon>
        <taxon>Serendipita</taxon>
    </lineage>
</organism>
<dbReference type="Proteomes" id="UP000054097">
    <property type="component" value="Unassembled WGS sequence"/>
</dbReference>
<reference evidence="4" key="2">
    <citation type="submission" date="2015-01" db="EMBL/GenBank/DDBJ databases">
        <title>Evolutionary Origins and Diversification of the Mycorrhizal Mutualists.</title>
        <authorList>
            <consortium name="DOE Joint Genome Institute"/>
            <consortium name="Mycorrhizal Genomics Consortium"/>
            <person name="Kohler A."/>
            <person name="Kuo A."/>
            <person name="Nagy L.G."/>
            <person name="Floudas D."/>
            <person name="Copeland A."/>
            <person name="Barry K.W."/>
            <person name="Cichocki N."/>
            <person name="Veneault-Fourrey C."/>
            <person name="LaButti K."/>
            <person name="Lindquist E.A."/>
            <person name="Lipzen A."/>
            <person name="Lundell T."/>
            <person name="Morin E."/>
            <person name="Murat C."/>
            <person name="Riley R."/>
            <person name="Ohm R."/>
            <person name="Sun H."/>
            <person name="Tunlid A."/>
            <person name="Henrissat B."/>
            <person name="Grigoriev I.V."/>
            <person name="Hibbett D.S."/>
            <person name="Martin F."/>
        </authorList>
    </citation>
    <scope>NUCLEOTIDE SEQUENCE [LARGE SCALE GENOMIC DNA]</scope>
    <source>
        <strain evidence="4">MAFF 305830</strain>
    </source>
</reference>
<evidence type="ECO:0000256" key="2">
    <source>
        <dbReference type="SAM" id="SignalP"/>
    </source>
</evidence>
<name>A0A0C3AIY0_SERVB</name>
<dbReference type="HOGENOM" id="CLU_1062317_0_0_1"/>
<accession>A0A0C3AIY0</accession>
<gene>
    <name evidence="3" type="ORF">M408DRAFT_26870</name>
</gene>
<evidence type="ECO:0000313" key="3">
    <source>
        <dbReference type="EMBL" id="KIM24575.1"/>
    </source>
</evidence>
<evidence type="ECO:0000313" key="4">
    <source>
        <dbReference type="Proteomes" id="UP000054097"/>
    </source>
</evidence>